<organism evidence="5 6">
    <name type="scientific">Dictyostelium firmibasis</name>
    <dbReference type="NCBI Taxonomy" id="79012"/>
    <lineage>
        <taxon>Eukaryota</taxon>
        <taxon>Amoebozoa</taxon>
        <taxon>Evosea</taxon>
        <taxon>Eumycetozoa</taxon>
        <taxon>Dictyostelia</taxon>
        <taxon>Dictyosteliales</taxon>
        <taxon>Dictyosteliaceae</taxon>
        <taxon>Dictyostelium</taxon>
    </lineage>
</organism>
<dbReference type="Proteomes" id="UP001344447">
    <property type="component" value="Unassembled WGS sequence"/>
</dbReference>
<comment type="caution">
    <text evidence="5">The sequence shown here is derived from an EMBL/GenBank/DDBJ whole genome shotgun (WGS) entry which is preliminary data.</text>
</comment>
<sequence length="505" mass="57303">MSNSNNSNKKYRVINEEKYVESLNKIIVRDFFPDLPNLKDQLEWMEAVESNDLDRIKSVQLASLRRQTTVRRDSGATPSINNFNSINNDSTSFETPIIHNNEFNSSIENKQQKDDNDDNKDIDNTSLDSFVNTFVSEDDASYIGIQNKQNERILVKYKWLFDKANEINRNKQLQLEADKESTKTMTTTTTNNTSSSSIIEYKPPKNQAPDTWNYKVRNTLMFKPENLDPSFNKEIIGGPPKEIQHSNTRITGNLWENEQKPQNINRYQNNSNNNKPFSEMTLQEQIEKLKQLEEEGRSSMEIENSMFGYLSTPQIIPGRGVEGDGGESPLMTWGRVDGTPLLLDSRPISTPLDIKYRGSGGQSFKMPETPKREQLANKLYEKVTVSKTKSPIVNKRNNTNTGGMTPTRSLQMLSPAAQRLLQSKGSLTPTHIKSSNHVDDQLRKSYTSLSPSPKKQIPNNFTPKPITPKSTPSNFTRNNNNNTPIKTPIPNPSNSSITDNLLDFS</sequence>
<evidence type="ECO:0000256" key="3">
    <source>
        <dbReference type="ARBA" id="ARBA00023242"/>
    </source>
</evidence>
<dbReference type="AlphaFoldDB" id="A0AAN7Z2W6"/>
<comment type="similarity">
    <text evidence="2">Belongs to the ESS2 family.</text>
</comment>
<comment type="subcellular location">
    <subcellularLocation>
        <location evidence="1">Nucleus</location>
    </subcellularLocation>
</comment>
<evidence type="ECO:0000256" key="4">
    <source>
        <dbReference type="SAM" id="MobiDB-lite"/>
    </source>
</evidence>
<evidence type="ECO:0000313" key="5">
    <source>
        <dbReference type="EMBL" id="KAK5582305.1"/>
    </source>
</evidence>
<dbReference type="GO" id="GO:0071013">
    <property type="term" value="C:catalytic step 2 spliceosome"/>
    <property type="evidence" value="ECO:0007669"/>
    <property type="project" value="TreeGrafter"/>
</dbReference>
<evidence type="ECO:0000256" key="1">
    <source>
        <dbReference type="ARBA" id="ARBA00004123"/>
    </source>
</evidence>
<keyword evidence="6" id="KW-1185">Reference proteome</keyword>
<feature type="compositionally biased region" description="Polar residues" evidence="4">
    <location>
        <begin position="444"/>
        <end position="461"/>
    </location>
</feature>
<evidence type="ECO:0000313" key="6">
    <source>
        <dbReference type="Proteomes" id="UP001344447"/>
    </source>
</evidence>
<evidence type="ECO:0008006" key="7">
    <source>
        <dbReference type="Google" id="ProtNLM"/>
    </source>
</evidence>
<feature type="compositionally biased region" description="Polar residues" evidence="4">
    <location>
        <begin position="426"/>
        <end position="435"/>
    </location>
</feature>
<reference evidence="5 6" key="1">
    <citation type="submission" date="2023-11" db="EMBL/GenBank/DDBJ databases">
        <title>Dfirmibasis_genome.</title>
        <authorList>
            <person name="Edelbroek B."/>
            <person name="Kjellin J."/>
            <person name="Jerlstrom-Hultqvist J."/>
            <person name="Soderbom F."/>
        </authorList>
    </citation>
    <scope>NUCLEOTIDE SEQUENCE [LARGE SCALE GENOMIC DNA]</scope>
    <source>
        <strain evidence="5 6">TNS-C-14</strain>
    </source>
</reference>
<accession>A0AAN7Z2W6</accession>
<feature type="region of interest" description="Disordered" evidence="4">
    <location>
        <begin position="426"/>
        <end position="505"/>
    </location>
</feature>
<feature type="region of interest" description="Disordered" evidence="4">
    <location>
        <begin position="179"/>
        <end position="204"/>
    </location>
</feature>
<dbReference type="InterPro" id="IPR019148">
    <property type="entry name" value="Nuclear_protein_DGCR14_ESS-2"/>
</dbReference>
<keyword evidence="3" id="KW-0539">Nucleus</keyword>
<gene>
    <name evidence="5" type="ORF">RB653_003888</name>
</gene>
<feature type="compositionally biased region" description="Low complexity" evidence="4">
    <location>
        <begin position="183"/>
        <end position="197"/>
    </location>
</feature>
<dbReference type="EMBL" id="JAVFKY010000001">
    <property type="protein sequence ID" value="KAK5582305.1"/>
    <property type="molecule type" value="Genomic_DNA"/>
</dbReference>
<feature type="compositionally biased region" description="Low complexity" evidence="4">
    <location>
        <begin position="462"/>
        <end position="505"/>
    </location>
</feature>
<evidence type="ECO:0000256" key="2">
    <source>
        <dbReference type="ARBA" id="ARBA00009072"/>
    </source>
</evidence>
<proteinExistence type="inferred from homology"/>
<dbReference type="PANTHER" id="PTHR12940:SF0">
    <property type="entry name" value="SPLICING FACTOR ESS-2 HOMOLOG"/>
    <property type="match status" value="1"/>
</dbReference>
<name>A0AAN7Z2W6_9MYCE</name>
<dbReference type="Pfam" id="PF09751">
    <property type="entry name" value="Es2"/>
    <property type="match status" value="1"/>
</dbReference>
<protein>
    <recommendedName>
        <fullName evidence="7">Splicing factor ESS-2 homolog</fullName>
    </recommendedName>
</protein>
<dbReference type="PANTHER" id="PTHR12940">
    <property type="entry name" value="ES-2 PROTEIN - RELATED"/>
    <property type="match status" value="1"/>
</dbReference>